<name>A0A926JC65_9RHOB</name>
<evidence type="ECO:0000313" key="1">
    <source>
        <dbReference type="EMBL" id="MBC9246039.1"/>
    </source>
</evidence>
<proteinExistence type="predicted"/>
<gene>
    <name evidence="1" type="ORF">H4P12_04785</name>
</gene>
<protein>
    <recommendedName>
        <fullName evidence="3">Serine protease</fullName>
    </recommendedName>
</protein>
<keyword evidence="2" id="KW-1185">Reference proteome</keyword>
<evidence type="ECO:0000313" key="2">
    <source>
        <dbReference type="Proteomes" id="UP000608594"/>
    </source>
</evidence>
<accession>A0A926JC65</accession>
<dbReference type="EMBL" id="JACOQL010000001">
    <property type="protein sequence ID" value="MBC9246039.1"/>
    <property type="molecule type" value="Genomic_DNA"/>
</dbReference>
<evidence type="ECO:0008006" key="3">
    <source>
        <dbReference type="Google" id="ProtNLM"/>
    </source>
</evidence>
<dbReference type="AlphaFoldDB" id="A0A926JC65"/>
<sequence>MVPTEWRKICEEVTEAMLAHTRPFVTPLGTETDRAVRLVGTGSYVSRKASRLLVTCQHVACVQPMHYRLHGADDVFEHREAWTMDRHPIDAAITTIGDTAWNACTHRAQAIPFSRFANIHAPADRAELLFFRGFSGENARYAFGVHQTNGTGYCTQEKADAGDAEIFEIFWEPDNTQLSSQTSAEASAEVQFEDAGGFSGSGMIVISA</sequence>
<organism evidence="1 2">
    <name type="scientific">Paracoccus amoyensis</name>
    <dbReference type="NCBI Taxonomy" id="2760093"/>
    <lineage>
        <taxon>Bacteria</taxon>
        <taxon>Pseudomonadati</taxon>
        <taxon>Pseudomonadota</taxon>
        <taxon>Alphaproteobacteria</taxon>
        <taxon>Rhodobacterales</taxon>
        <taxon>Paracoccaceae</taxon>
        <taxon>Paracoccus</taxon>
    </lineage>
</organism>
<reference evidence="1" key="1">
    <citation type="submission" date="2020-08" db="EMBL/GenBank/DDBJ databases">
        <title>Paracoccus amoyensis sp. nov., isolated from the surface seawater at coast of Xiamen, Fujian.</title>
        <authorList>
            <person name="Lyu L."/>
        </authorList>
    </citation>
    <scope>NUCLEOTIDE SEQUENCE</scope>
    <source>
        <strain evidence="1">11-3</strain>
    </source>
</reference>
<comment type="caution">
    <text evidence="1">The sequence shown here is derived from an EMBL/GenBank/DDBJ whole genome shotgun (WGS) entry which is preliminary data.</text>
</comment>
<dbReference type="Proteomes" id="UP000608594">
    <property type="component" value="Unassembled WGS sequence"/>
</dbReference>
<dbReference type="RefSeq" id="WP_187792405.1">
    <property type="nucleotide sequence ID" value="NZ_JACOQL010000001.1"/>
</dbReference>